<evidence type="ECO:0008006" key="4">
    <source>
        <dbReference type="Google" id="ProtNLM"/>
    </source>
</evidence>
<protein>
    <recommendedName>
        <fullName evidence="4">DUF2207 domain-containing protein</fullName>
    </recommendedName>
</protein>
<name>A0ABQ5MEK9_9FLAO</name>
<evidence type="ECO:0000256" key="1">
    <source>
        <dbReference type="SAM" id="Phobius"/>
    </source>
</evidence>
<dbReference type="EMBL" id="BRVO01000001">
    <property type="protein sequence ID" value="GLB47819.1"/>
    <property type="molecule type" value="Genomic_DNA"/>
</dbReference>
<keyword evidence="1" id="KW-0812">Transmembrane</keyword>
<feature type="transmembrane region" description="Helical" evidence="1">
    <location>
        <begin position="12"/>
        <end position="32"/>
    </location>
</feature>
<feature type="transmembrane region" description="Helical" evidence="1">
    <location>
        <begin position="144"/>
        <end position="161"/>
    </location>
</feature>
<feature type="transmembrane region" description="Helical" evidence="1">
    <location>
        <begin position="232"/>
        <end position="251"/>
    </location>
</feature>
<proteinExistence type="predicted"/>
<feature type="transmembrane region" description="Helical" evidence="1">
    <location>
        <begin position="167"/>
        <end position="188"/>
    </location>
</feature>
<keyword evidence="1" id="KW-1133">Transmembrane helix</keyword>
<sequence>MPFVLEDVADVLMYFMTPLSLGMLAFLVYALVDTFKGAIQVGDKGIVHIHPLGVNALRIEDVKGYEVTDRSLKIYPKRPEIHKKITLSNYKYVANATELQEWITSNFVDIEAQVFEGEYTDIMSNHDYGVTVQERQAYLKKAKLAANILNWFGSILAALLFFEGPFYFITCCLTIVFIPIILIVIVVFKGALRIEEKQGSAYASIHLGLMLPSIALAIVALQSFDIFDYNSLWGPLVLLTVVLLAIVILVIKQSTKQVKRLSMLIGVLMSLTAYSYGTLVLTNCLFDNHIPERFSAKVVSKRKHTSSKGGTSYYITLNAWGTLTEPKETSVGATVYNSTKEQDVMYIYLHEGLFDIPWYYIRKVVE</sequence>
<comment type="caution">
    <text evidence="2">The sequence shown here is derived from an EMBL/GenBank/DDBJ whole genome shotgun (WGS) entry which is preliminary data.</text>
</comment>
<organism evidence="2 3">
    <name type="scientific">Neptunitalea lumnitzerae</name>
    <dbReference type="NCBI Taxonomy" id="2965509"/>
    <lineage>
        <taxon>Bacteria</taxon>
        <taxon>Pseudomonadati</taxon>
        <taxon>Bacteroidota</taxon>
        <taxon>Flavobacteriia</taxon>
        <taxon>Flavobacteriales</taxon>
        <taxon>Flavobacteriaceae</taxon>
        <taxon>Neptunitalea</taxon>
    </lineage>
</organism>
<keyword evidence="1" id="KW-0472">Membrane</keyword>
<dbReference type="Proteomes" id="UP001143543">
    <property type="component" value="Unassembled WGS sequence"/>
</dbReference>
<gene>
    <name evidence="2" type="ORF">Y10_01870</name>
</gene>
<evidence type="ECO:0000313" key="2">
    <source>
        <dbReference type="EMBL" id="GLB47819.1"/>
    </source>
</evidence>
<keyword evidence="3" id="KW-1185">Reference proteome</keyword>
<feature type="transmembrane region" description="Helical" evidence="1">
    <location>
        <begin position="263"/>
        <end position="281"/>
    </location>
</feature>
<reference evidence="2" key="1">
    <citation type="submission" date="2022-07" db="EMBL/GenBank/DDBJ databases">
        <title>Taxonomy of Novel Oxalotrophic and Methylotrophic Bacteria.</title>
        <authorList>
            <person name="Sahin N."/>
            <person name="Tani A."/>
        </authorList>
    </citation>
    <scope>NUCLEOTIDE SEQUENCE</scope>
    <source>
        <strain evidence="2">Y10</strain>
    </source>
</reference>
<feature type="transmembrane region" description="Helical" evidence="1">
    <location>
        <begin position="200"/>
        <end position="220"/>
    </location>
</feature>
<accession>A0ABQ5MEK9</accession>
<evidence type="ECO:0000313" key="3">
    <source>
        <dbReference type="Proteomes" id="UP001143543"/>
    </source>
</evidence>